<evidence type="ECO:0000313" key="4">
    <source>
        <dbReference type="Proteomes" id="UP000325313"/>
    </source>
</evidence>
<organism evidence="2 4">
    <name type="scientific">Puccinia graminis f. sp. tritici</name>
    <dbReference type="NCBI Taxonomy" id="56615"/>
    <lineage>
        <taxon>Eukaryota</taxon>
        <taxon>Fungi</taxon>
        <taxon>Dikarya</taxon>
        <taxon>Basidiomycota</taxon>
        <taxon>Pucciniomycotina</taxon>
        <taxon>Pucciniomycetes</taxon>
        <taxon>Pucciniales</taxon>
        <taxon>Pucciniaceae</taxon>
        <taxon>Puccinia</taxon>
    </lineage>
</organism>
<dbReference type="EMBL" id="VDEP01000170">
    <property type="protein sequence ID" value="KAA1126755.1"/>
    <property type="molecule type" value="Genomic_DNA"/>
</dbReference>
<protein>
    <submittedName>
        <fullName evidence="2">Uncharacterized protein</fullName>
    </submittedName>
</protein>
<gene>
    <name evidence="3" type="ORF">PGTUg99_015427</name>
    <name evidence="2" type="ORF">PGTUg99_033053</name>
</gene>
<evidence type="ECO:0000256" key="1">
    <source>
        <dbReference type="SAM" id="MobiDB-lite"/>
    </source>
</evidence>
<proteinExistence type="predicted"/>
<reference evidence="2 4" key="1">
    <citation type="submission" date="2019-05" db="EMBL/GenBank/DDBJ databases">
        <title>Emergence of the Ug99 lineage of the wheat stem rust pathogen through somatic hybridization.</title>
        <authorList>
            <person name="Li F."/>
            <person name="Upadhyaya N.M."/>
            <person name="Sperschneider J."/>
            <person name="Matny O."/>
            <person name="Nguyen-Phuc H."/>
            <person name="Mago R."/>
            <person name="Raley C."/>
            <person name="Miller M.E."/>
            <person name="Silverstein K.A.T."/>
            <person name="Henningsen E."/>
            <person name="Hirsch C.D."/>
            <person name="Visser B."/>
            <person name="Pretorius Z.A."/>
            <person name="Steffenson B.J."/>
            <person name="Schwessinger B."/>
            <person name="Dodds P.N."/>
            <person name="Figueroa M."/>
        </authorList>
    </citation>
    <scope>NUCLEOTIDE SEQUENCE [LARGE SCALE GENOMIC DNA]</scope>
    <source>
        <strain evidence="2 4">Ug99</strain>
    </source>
</reference>
<accession>A0A5B0MDP9</accession>
<comment type="caution">
    <text evidence="2">The sequence shown here is derived from an EMBL/GenBank/DDBJ whole genome shotgun (WGS) entry which is preliminary data.</text>
</comment>
<dbReference type="EMBL" id="VDEP01000473">
    <property type="protein sequence ID" value="KAA1074286.1"/>
    <property type="molecule type" value="Genomic_DNA"/>
</dbReference>
<evidence type="ECO:0000313" key="3">
    <source>
        <dbReference type="EMBL" id="KAA1126755.1"/>
    </source>
</evidence>
<dbReference type="Proteomes" id="UP000325313">
    <property type="component" value="Unassembled WGS sequence"/>
</dbReference>
<feature type="region of interest" description="Disordered" evidence="1">
    <location>
        <begin position="110"/>
        <end position="131"/>
    </location>
</feature>
<name>A0A5B0MDP9_PUCGR</name>
<sequence>MFRSLRKDSGGKHVQQSHMLMLKIRALEKLNQMACDNDILDEARKVGEKNEPRVIDTYLDGLQCLKKEVRGKKFELGRFLLHIPLYDDQENIEMSDAEEDLIIDGIIGDSIIQDSPPSESEASASEYNDDD</sequence>
<dbReference type="AlphaFoldDB" id="A0A5B0MDP9"/>
<evidence type="ECO:0000313" key="2">
    <source>
        <dbReference type="EMBL" id="KAA1074286.1"/>
    </source>
</evidence>